<dbReference type="Pfam" id="PF00528">
    <property type="entry name" value="BPD_transp_1"/>
    <property type="match status" value="1"/>
</dbReference>
<evidence type="ECO:0000256" key="8">
    <source>
        <dbReference type="ARBA" id="ARBA00025323"/>
    </source>
</evidence>
<dbReference type="InterPro" id="IPR035906">
    <property type="entry name" value="MetI-like_sf"/>
</dbReference>
<dbReference type="Proteomes" id="UP000199518">
    <property type="component" value="Unassembled WGS sequence"/>
</dbReference>
<dbReference type="GO" id="GO:0005886">
    <property type="term" value="C:plasma membrane"/>
    <property type="evidence" value="ECO:0007669"/>
    <property type="project" value="UniProtKB-SubCell"/>
</dbReference>
<evidence type="ECO:0000313" key="12">
    <source>
        <dbReference type="Proteomes" id="UP000199518"/>
    </source>
</evidence>
<reference evidence="12" key="1">
    <citation type="submission" date="2016-10" db="EMBL/GenBank/DDBJ databases">
        <authorList>
            <person name="Varghese N."/>
            <person name="Submissions S."/>
        </authorList>
    </citation>
    <scope>NUCLEOTIDE SEQUENCE [LARGE SCALE GENOMIC DNA]</scope>
    <source>
        <strain evidence="12">DSM 26348</strain>
    </source>
</reference>
<dbReference type="EMBL" id="FOQD01000005">
    <property type="protein sequence ID" value="SFI06267.1"/>
    <property type="molecule type" value="Genomic_DNA"/>
</dbReference>
<sequence length="294" mass="32502">MQVKGHHHLTRVSSAAPGEPFWLRCILITATYAVVVGLILVPLVYVFYQALRPGLPTFWDNLFGDRDTRHAIWLTLTVAPIAVLLNTVFGVAAAWTITKFRFPGRTMLMSLLDVPFAISPVVAGLMFVLLFGMQGYLGPTFREWGLKVIFAWPGLVIATTFVTMPFIARELIPLMQSLGADEELAAVSLGANPWQLFWRITLPNIKWGLLYGVIQCNARAIGEFGAVYVVSGHIAGETDTMPLRVEKLFQEYNNPGSFAVAVLLTLMALSTLLGKVVLERYIAAQDAARFEETT</sequence>
<dbReference type="PANTHER" id="PTHR30406:SF1">
    <property type="entry name" value="SULFATE TRANSPORT SYSTEM PERMEASE PROTEIN CYSW"/>
    <property type="match status" value="1"/>
</dbReference>
<dbReference type="GO" id="GO:0015419">
    <property type="term" value="F:ABC-type sulfate transporter activity"/>
    <property type="evidence" value="ECO:0007669"/>
    <property type="project" value="InterPro"/>
</dbReference>
<dbReference type="Gene3D" id="1.10.3720.10">
    <property type="entry name" value="MetI-like"/>
    <property type="match status" value="1"/>
</dbReference>
<dbReference type="InterPro" id="IPR011866">
    <property type="entry name" value="CysW_permease"/>
</dbReference>
<dbReference type="NCBIfam" id="TIGR00969">
    <property type="entry name" value="3a0106s02"/>
    <property type="match status" value="1"/>
</dbReference>
<feature type="transmembrane region" description="Helical" evidence="9">
    <location>
        <begin position="116"/>
        <end position="137"/>
    </location>
</feature>
<feature type="transmembrane region" description="Helical" evidence="9">
    <location>
        <begin position="149"/>
        <end position="168"/>
    </location>
</feature>
<feature type="transmembrane region" description="Helical" evidence="9">
    <location>
        <begin position="257"/>
        <end position="278"/>
    </location>
</feature>
<comment type="subcellular location">
    <subcellularLocation>
        <location evidence="1">Cell membrane</location>
        <topology evidence="1">Multi-pass membrane protein</topology>
    </subcellularLocation>
</comment>
<keyword evidence="7 9" id="KW-0472">Membrane</keyword>
<evidence type="ECO:0000256" key="7">
    <source>
        <dbReference type="ARBA" id="ARBA00023136"/>
    </source>
</evidence>
<feature type="transmembrane region" description="Helical" evidence="9">
    <location>
        <begin position="71"/>
        <end position="95"/>
    </location>
</feature>
<keyword evidence="4 9" id="KW-0812">Transmembrane</keyword>
<evidence type="ECO:0000256" key="1">
    <source>
        <dbReference type="ARBA" id="ARBA00004651"/>
    </source>
</evidence>
<gene>
    <name evidence="11" type="ORF">SAMN05421753_10586</name>
</gene>
<dbReference type="OrthoDB" id="266229at2"/>
<dbReference type="AlphaFoldDB" id="A0A1I3F4Y8"/>
<comment type="subunit">
    <text evidence="2">The complex is composed of two ATP-binding proteins (CysA), two transmembrane proteins (CysT and CysW) and a solute-binding protein (CysP).</text>
</comment>
<organism evidence="11 12">
    <name type="scientific">Planctomicrobium piriforme</name>
    <dbReference type="NCBI Taxonomy" id="1576369"/>
    <lineage>
        <taxon>Bacteria</taxon>
        <taxon>Pseudomonadati</taxon>
        <taxon>Planctomycetota</taxon>
        <taxon>Planctomycetia</taxon>
        <taxon>Planctomycetales</taxon>
        <taxon>Planctomycetaceae</taxon>
        <taxon>Planctomicrobium</taxon>
    </lineage>
</organism>
<evidence type="ECO:0000256" key="3">
    <source>
        <dbReference type="ARBA" id="ARBA00022448"/>
    </source>
</evidence>
<feature type="transmembrane region" description="Helical" evidence="9">
    <location>
        <begin position="21"/>
        <end position="51"/>
    </location>
</feature>
<dbReference type="InterPro" id="IPR000515">
    <property type="entry name" value="MetI-like"/>
</dbReference>
<evidence type="ECO:0000256" key="2">
    <source>
        <dbReference type="ARBA" id="ARBA00011779"/>
    </source>
</evidence>
<evidence type="ECO:0000256" key="4">
    <source>
        <dbReference type="ARBA" id="ARBA00022692"/>
    </source>
</evidence>
<dbReference type="InterPro" id="IPR005667">
    <property type="entry name" value="Sulph_transpt2"/>
</dbReference>
<dbReference type="STRING" id="1576369.SAMN05421753_10586"/>
<evidence type="ECO:0000256" key="5">
    <source>
        <dbReference type="ARBA" id="ARBA00022989"/>
    </source>
</evidence>
<accession>A0A1I3F4Y8</accession>
<keyword evidence="12" id="KW-1185">Reference proteome</keyword>
<comment type="function">
    <text evidence="8">Part of the ABC transporter complex CysAWTP (TC 3.A.1.6.1) involved in sulfate/thiosulfate import. Probably responsible for the translocation of the substrate across the membrane.</text>
</comment>
<dbReference type="NCBIfam" id="TIGR02140">
    <property type="entry name" value="permease_CysW"/>
    <property type="match status" value="1"/>
</dbReference>
<evidence type="ECO:0000313" key="11">
    <source>
        <dbReference type="EMBL" id="SFI06267.1"/>
    </source>
</evidence>
<dbReference type="PROSITE" id="PS50928">
    <property type="entry name" value="ABC_TM1"/>
    <property type="match status" value="1"/>
</dbReference>
<dbReference type="CDD" id="cd06261">
    <property type="entry name" value="TM_PBP2"/>
    <property type="match status" value="1"/>
</dbReference>
<dbReference type="PANTHER" id="PTHR30406">
    <property type="entry name" value="SULFATE TRANSPORT SYSTEM PERMEASE PROTEIN"/>
    <property type="match status" value="1"/>
</dbReference>
<dbReference type="RefSeq" id="WP_092048967.1">
    <property type="nucleotide sequence ID" value="NZ_FOQD01000005.1"/>
</dbReference>
<keyword evidence="3" id="KW-0813">Transport</keyword>
<evidence type="ECO:0000256" key="9">
    <source>
        <dbReference type="SAM" id="Phobius"/>
    </source>
</evidence>
<keyword evidence="5 9" id="KW-1133">Transmembrane helix</keyword>
<dbReference type="SUPFAM" id="SSF161098">
    <property type="entry name" value="MetI-like"/>
    <property type="match status" value="1"/>
</dbReference>
<name>A0A1I3F4Y8_9PLAN</name>
<protein>
    <submittedName>
        <fullName evidence="11">Sulfate transport system permease protein</fullName>
    </submittedName>
</protein>
<proteinExistence type="predicted"/>
<evidence type="ECO:0000259" key="10">
    <source>
        <dbReference type="PROSITE" id="PS50928"/>
    </source>
</evidence>
<evidence type="ECO:0000256" key="6">
    <source>
        <dbReference type="ARBA" id="ARBA00023032"/>
    </source>
</evidence>
<keyword evidence="6" id="KW-0764">Sulfate transport</keyword>
<feature type="domain" description="ABC transmembrane type-1" evidence="10">
    <location>
        <begin position="72"/>
        <end position="277"/>
    </location>
</feature>